<dbReference type="EMBL" id="JAXUIC010000002">
    <property type="protein sequence ID" value="KAK4600940.1"/>
    <property type="molecule type" value="Genomic_DNA"/>
</dbReference>
<accession>A0AAN7J7F9</accession>
<proteinExistence type="predicted"/>
<keyword evidence="3" id="KW-1185">Reference proteome</keyword>
<dbReference type="AlphaFoldDB" id="A0AAN7J7F9"/>
<name>A0AAN7J7F9_QUERU</name>
<protein>
    <submittedName>
        <fullName evidence="2">Uncharacterized protein</fullName>
    </submittedName>
</protein>
<keyword evidence="1" id="KW-0732">Signal</keyword>
<evidence type="ECO:0000256" key="1">
    <source>
        <dbReference type="SAM" id="SignalP"/>
    </source>
</evidence>
<feature type="chain" id="PRO_5042861898" evidence="1">
    <location>
        <begin position="30"/>
        <end position="69"/>
    </location>
</feature>
<comment type="caution">
    <text evidence="2">The sequence shown here is derived from an EMBL/GenBank/DDBJ whole genome shotgun (WGS) entry which is preliminary data.</text>
</comment>
<gene>
    <name evidence="2" type="ORF">RGQ29_010500</name>
</gene>
<feature type="signal peptide" evidence="1">
    <location>
        <begin position="1"/>
        <end position="29"/>
    </location>
</feature>
<organism evidence="2 3">
    <name type="scientific">Quercus rubra</name>
    <name type="common">Northern red oak</name>
    <name type="synonym">Quercus borealis</name>
    <dbReference type="NCBI Taxonomy" id="3512"/>
    <lineage>
        <taxon>Eukaryota</taxon>
        <taxon>Viridiplantae</taxon>
        <taxon>Streptophyta</taxon>
        <taxon>Embryophyta</taxon>
        <taxon>Tracheophyta</taxon>
        <taxon>Spermatophyta</taxon>
        <taxon>Magnoliopsida</taxon>
        <taxon>eudicotyledons</taxon>
        <taxon>Gunneridae</taxon>
        <taxon>Pentapetalae</taxon>
        <taxon>rosids</taxon>
        <taxon>fabids</taxon>
        <taxon>Fagales</taxon>
        <taxon>Fagaceae</taxon>
        <taxon>Quercus</taxon>
    </lineage>
</organism>
<evidence type="ECO:0000313" key="3">
    <source>
        <dbReference type="Proteomes" id="UP001324115"/>
    </source>
</evidence>
<evidence type="ECO:0000313" key="2">
    <source>
        <dbReference type="EMBL" id="KAK4600940.1"/>
    </source>
</evidence>
<sequence>MAANRATKFLLLAALLAILLLVSIEVATAVVHNAVPELKLGRRLLQADYNTTGRGGYNSYKTTGRGGYN</sequence>
<reference evidence="2 3" key="1">
    <citation type="journal article" date="2023" name="G3 (Bethesda)">
        <title>A haplotype-resolved chromosome-scale genome for Quercus rubra L. provides insights into the genetics of adaptive traits for red oak species.</title>
        <authorList>
            <person name="Kapoor B."/>
            <person name="Jenkins J."/>
            <person name="Schmutz J."/>
            <person name="Zhebentyayeva T."/>
            <person name="Kuelheim C."/>
            <person name="Coggeshall M."/>
            <person name="Heim C."/>
            <person name="Lasky J.R."/>
            <person name="Leites L."/>
            <person name="Islam-Faridi N."/>
            <person name="Romero-Severson J."/>
            <person name="DeLeo V.L."/>
            <person name="Lucas S.M."/>
            <person name="Lazic D."/>
            <person name="Gailing O."/>
            <person name="Carlson J."/>
            <person name="Staton M."/>
        </authorList>
    </citation>
    <scope>NUCLEOTIDE SEQUENCE [LARGE SCALE GENOMIC DNA]</scope>
    <source>
        <strain evidence="2">Pseudo-F2</strain>
    </source>
</reference>
<dbReference type="Proteomes" id="UP001324115">
    <property type="component" value="Unassembled WGS sequence"/>
</dbReference>